<dbReference type="EMBL" id="JACYXI010000004">
    <property type="protein sequence ID" value="MBD8891642.1"/>
    <property type="molecule type" value="Genomic_DNA"/>
</dbReference>
<dbReference type="PIRSF" id="PIRSF006247">
    <property type="entry name" value="TrkH"/>
    <property type="match status" value="1"/>
</dbReference>
<reference evidence="12 13" key="2">
    <citation type="journal article" date="2021" name="Int. J. Syst. Evol. Microbiol.">
        <title>Roseibium litorale sp. nov., isolated from a tidal flat sediment and proposal for the reclassification of Labrenzia polysiphoniae as Roseibium polysiphoniae comb. nov.</title>
        <authorList>
            <person name="Liu Y."/>
            <person name="Pei T."/>
            <person name="Du J."/>
            <person name="Chao M."/>
            <person name="Deng M.R."/>
            <person name="Zhu H."/>
        </authorList>
    </citation>
    <scope>NUCLEOTIDE SEQUENCE [LARGE SCALE GENOMIC DNA]</scope>
    <source>
        <strain evidence="12 13">4C16A</strain>
    </source>
</reference>
<keyword evidence="6 10" id="KW-0630">Potassium</keyword>
<feature type="transmembrane region" description="Helical" evidence="11">
    <location>
        <begin position="38"/>
        <end position="57"/>
    </location>
</feature>
<keyword evidence="5 11" id="KW-0812">Transmembrane</keyword>
<keyword evidence="7 11" id="KW-1133">Transmembrane helix</keyword>
<feature type="transmembrane region" description="Helical" evidence="11">
    <location>
        <begin position="69"/>
        <end position="89"/>
    </location>
</feature>
<evidence type="ECO:0000256" key="11">
    <source>
        <dbReference type="SAM" id="Phobius"/>
    </source>
</evidence>
<evidence type="ECO:0000313" key="13">
    <source>
        <dbReference type="Proteomes" id="UP000632063"/>
    </source>
</evidence>
<evidence type="ECO:0000313" key="12">
    <source>
        <dbReference type="EMBL" id="MBD8891642.1"/>
    </source>
</evidence>
<protein>
    <recommendedName>
        <fullName evidence="10">Trk system potassium uptake protein</fullName>
    </recommendedName>
</protein>
<name>A0ABR9CMW5_9HYPH</name>
<dbReference type="InterPro" id="IPR004772">
    <property type="entry name" value="TrkH"/>
</dbReference>
<evidence type="ECO:0000256" key="6">
    <source>
        <dbReference type="ARBA" id="ARBA00022958"/>
    </source>
</evidence>
<keyword evidence="2 10" id="KW-0813">Transport</keyword>
<keyword evidence="4 10" id="KW-0633">Potassium transport</keyword>
<keyword evidence="10" id="KW-0997">Cell inner membrane</keyword>
<feature type="transmembrane region" description="Helical" evidence="11">
    <location>
        <begin position="387"/>
        <end position="409"/>
    </location>
</feature>
<evidence type="ECO:0000256" key="1">
    <source>
        <dbReference type="ARBA" id="ARBA00004651"/>
    </source>
</evidence>
<sequence length="480" mass="51769">MDFRAVALPIGKLMMLIAAFMLVPAAVDMAAGNPDWRVFSTSAVVIGCFGALTTAALSGREYAFRRREAFFFVNAAWLAFTLAGAIPLYGSSIEISFAGAFFEAASGLTTTGSTVLTGLDTMPPGILLWRSLLQWIGGIGIVVIGIWLLPGLRVGGSQLFALESSEKANKPYGRIEPFVARLMILYGGLTVSCTLLYMVCGMTFFQAVNHAMTTVSTGGYSTSDSSFGQFQGTAVFWVAIVFMMLSAMPFLSLIRIAEGKPIDDKQQIQALFIIVFIASFMVFLTERWMDDDPPFHLYTIAVFNVVSVITTTGYAAKDYLLSGNFVIAIFFLITFLGGCSGSTAGGFKMFRLVILLSFIRSLLRRMVMPHRIQPARYSGKPVSNPVLEGILVFSILYAGTFAIFAAIYACMGMSPDTALSASITALANVGPGVGDIIGPSGTFQTVPEAAKWLLAIQMILGRLEIIGALLLVTPDFWMET</sequence>
<keyword evidence="3 10" id="KW-1003">Cell membrane</keyword>
<keyword evidence="13" id="KW-1185">Reference proteome</keyword>
<feature type="transmembrane region" description="Helical" evidence="11">
    <location>
        <begin position="323"/>
        <end position="343"/>
    </location>
</feature>
<comment type="subcellular location">
    <subcellularLocation>
        <location evidence="10">Cell inner membrane</location>
        <topology evidence="10">Multi-pass membrane protein</topology>
    </subcellularLocation>
    <subcellularLocation>
        <location evidence="1">Cell membrane</location>
        <topology evidence="1">Multi-pass membrane protein</topology>
    </subcellularLocation>
</comment>
<dbReference type="PANTHER" id="PTHR32024">
    <property type="entry name" value="TRK SYSTEM POTASSIUM UPTAKE PROTEIN TRKG-RELATED"/>
    <property type="match status" value="1"/>
</dbReference>
<evidence type="ECO:0000256" key="4">
    <source>
        <dbReference type="ARBA" id="ARBA00022538"/>
    </source>
</evidence>
<dbReference type="Pfam" id="PF02386">
    <property type="entry name" value="TrkH"/>
    <property type="match status" value="2"/>
</dbReference>
<comment type="caution">
    <text evidence="12">The sequence shown here is derived from an EMBL/GenBank/DDBJ whole genome shotgun (WGS) entry which is preliminary data.</text>
</comment>
<evidence type="ECO:0000256" key="7">
    <source>
        <dbReference type="ARBA" id="ARBA00022989"/>
    </source>
</evidence>
<feature type="transmembrane region" description="Helical" evidence="11">
    <location>
        <begin position="132"/>
        <end position="149"/>
    </location>
</feature>
<reference evidence="13" key="1">
    <citation type="submission" date="2020-09" db="EMBL/GenBank/DDBJ databases">
        <title>The genome sequence of strain Labrenzia suaedae 4C16A.</title>
        <authorList>
            <person name="Liu Y."/>
        </authorList>
    </citation>
    <scope>NUCLEOTIDE SEQUENCE [LARGE SCALE GENOMIC DNA]</scope>
    <source>
        <strain evidence="13">4C16A</strain>
    </source>
</reference>
<accession>A0ABR9CMW5</accession>
<evidence type="ECO:0000256" key="2">
    <source>
        <dbReference type="ARBA" id="ARBA00022448"/>
    </source>
</evidence>
<dbReference type="Proteomes" id="UP000632063">
    <property type="component" value="Unassembled WGS sequence"/>
</dbReference>
<evidence type="ECO:0000256" key="10">
    <source>
        <dbReference type="PIRNR" id="PIRNR006247"/>
    </source>
</evidence>
<evidence type="ECO:0000256" key="9">
    <source>
        <dbReference type="ARBA" id="ARBA00023136"/>
    </source>
</evidence>
<proteinExistence type="inferred from homology"/>
<dbReference type="RefSeq" id="WP_192147772.1">
    <property type="nucleotide sequence ID" value="NZ_JACYXI010000004.1"/>
</dbReference>
<gene>
    <name evidence="12" type="ORF">IG616_08785</name>
</gene>
<keyword evidence="9 10" id="KW-0472">Membrane</keyword>
<keyword evidence="8 10" id="KW-0406">Ion transport</keyword>
<comment type="similarity">
    <text evidence="10">Belongs to the TrkH potassium transport family.</text>
</comment>
<dbReference type="InterPro" id="IPR003445">
    <property type="entry name" value="Cat_transpt"/>
</dbReference>
<feature type="transmembrane region" description="Helical" evidence="11">
    <location>
        <begin position="234"/>
        <end position="256"/>
    </location>
</feature>
<feature type="transmembrane region" description="Helical" evidence="11">
    <location>
        <begin position="295"/>
        <end position="316"/>
    </location>
</feature>
<evidence type="ECO:0000256" key="8">
    <source>
        <dbReference type="ARBA" id="ARBA00023065"/>
    </source>
</evidence>
<feature type="transmembrane region" description="Helical" evidence="11">
    <location>
        <begin position="268"/>
        <end position="289"/>
    </location>
</feature>
<comment type="function">
    <text evidence="10">Low-affinity potassium transport system. Interacts with Trk system potassium uptake protein TrkA.</text>
</comment>
<evidence type="ECO:0000256" key="3">
    <source>
        <dbReference type="ARBA" id="ARBA00022475"/>
    </source>
</evidence>
<feature type="transmembrane region" description="Helical" evidence="11">
    <location>
        <begin position="12"/>
        <end position="32"/>
    </location>
</feature>
<organism evidence="12 13">
    <name type="scientific">Roseibium litorale</name>
    <dbReference type="NCBI Taxonomy" id="2803841"/>
    <lineage>
        <taxon>Bacteria</taxon>
        <taxon>Pseudomonadati</taxon>
        <taxon>Pseudomonadota</taxon>
        <taxon>Alphaproteobacteria</taxon>
        <taxon>Hyphomicrobiales</taxon>
        <taxon>Stappiaceae</taxon>
        <taxon>Roseibium</taxon>
    </lineage>
</organism>
<feature type="transmembrane region" description="Helical" evidence="11">
    <location>
        <begin position="184"/>
        <end position="205"/>
    </location>
</feature>
<dbReference type="PANTHER" id="PTHR32024:SF3">
    <property type="entry name" value="TRK SYSTEM POTASSIUM UPTAKE PROTEIN"/>
    <property type="match status" value="1"/>
</dbReference>
<evidence type="ECO:0000256" key="5">
    <source>
        <dbReference type="ARBA" id="ARBA00022692"/>
    </source>
</evidence>